<accession>A0A524RMT9</accession>
<evidence type="ECO:0000313" key="2">
    <source>
        <dbReference type="Proteomes" id="UP000317990"/>
    </source>
</evidence>
<reference evidence="1 2" key="1">
    <citation type="journal article" date="2019" name="mSystems">
        <title>Life at home and on the roam: Genomic adaptions reflect the dual lifestyle of an intracellular, facultative symbiont.</title>
        <authorList>
            <person name="Burgsdorf I."/>
        </authorList>
    </citation>
    <scope>NUCLEOTIDE SEQUENCE [LARGE SCALE GENOMIC DNA]</scope>
    <source>
        <strain evidence="1">277cV</strain>
    </source>
</reference>
<organism evidence="1 2">
    <name type="scientific">Aphanocapsa feldmannii 277cV</name>
    <dbReference type="NCBI Taxonomy" id="2507553"/>
    <lineage>
        <taxon>Bacteria</taxon>
        <taxon>Bacillati</taxon>
        <taxon>Cyanobacteriota</taxon>
        <taxon>Cyanophyceae</taxon>
        <taxon>Oscillatoriophycideae</taxon>
        <taxon>Chroococcales</taxon>
        <taxon>Microcystaceae</taxon>
        <taxon>Aphanocapsa</taxon>
    </lineage>
</organism>
<dbReference type="Proteomes" id="UP000317990">
    <property type="component" value="Unassembled WGS sequence"/>
</dbReference>
<dbReference type="AlphaFoldDB" id="A0A524RMT9"/>
<evidence type="ECO:0000313" key="1">
    <source>
        <dbReference type="EMBL" id="TGG91946.1"/>
    </source>
</evidence>
<name>A0A524RMT9_9CHRO</name>
<protein>
    <submittedName>
        <fullName evidence="1">Uncharacterized protein</fullName>
    </submittedName>
</protein>
<proteinExistence type="predicted"/>
<gene>
    <name evidence="1" type="ORF">ERJ67_07295</name>
</gene>
<sequence>MLAGARVYPRAGVKAELAGQHGAIPGEVGIPAAEPVPIAKTPQHRPAAVPACGGVIQRPQRQPEGRTRQHAVEAEGAVLNGLAIGLQNLSDCRSPGQGVGQRLWATSVVHAGSNRPVGDIGNGQCMFREDLIAEACEAGANRGAFSVGNGQRGRIRLTRLQALGQGAKTQ</sequence>
<dbReference type="EMBL" id="SRMO01000070">
    <property type="protein sequence ID" value="TGG91946.1"/>
    <property type="molecule type" value="Genomic_DNA"/>
</dbReference>
<comment type="caution">
    <text evidence="1">The sequence shown here is derived from an EMBL/GenBank/DDBJ whole genome shotgun (WGS) entry which is preliminary data.</text>
</comment>